<name>A0ABT6SBA6_9ACTN</name>
<sequence>MSTLIELIELNDADWAGAGHAYGDGADTLKWLREACGGDPQSAARAVDVLHNCLVHQGTVYEGSARAYPVLVRLLLDPAAPRREQLADLLLAIGTGGAATDAVRHEIRTALAASAPSLLPLLADPRREVRHRIAYLTGICAGLSAGTQTGYEKGAALAALRERALAEPDPLVAAVMVGAVAVRDAEGSAQWLYGALSPAHSPGVRAAAAWGIARAGLSWPVEATAAATEAWAHGDVLNGDVIAGEEWRWSDSPLAETLAAMGDPERAAAICLRLVRSEDEDTAECGALAALDLLDEHPDSYRELALLAEPLRSHPDSGIRSYADDLEELLPRQDPSSA</sequence>
<gene>
    <name evidence="2" type="ORF">QIS96_15295</name>
</gene>
<evidence type="ECO:0000256" key="1">
    <source>
        <dbReference type="SAM" id="MobiDB-lite"/>
    </source>
</evidence>
<keyword evidence="3" id="KW-1185">Reference proteome</keyword>
<proteinExistence type="predicted"/>
<evidence type="ECO:0008006" key="4">
    <source>
        <dbReference type="Google" id="ProtNLM"/>
    </source>
</evidence>
<protein>
    <recommendedName>
        <fullName evidence="4">PBS lyase</fullName>
    </recommendedName>
</protein>
<dbReference type="InterPro" id="IPR016024">
    <property type="entry name" value="ARM-type_fold"/>
</dbReference>
<reference evidence="2 3" key="1">
    <citation type="submission" date="2023-05" db="EMBL/GenBank/DDBJ databases">
        <title>Draft genome sequence of Streptomyces sp. B-S-A6 isolated from a cave soil in Thailand.</title>
        <authorList>
            <person name="Chamroensaksri N."/>
            <person name="Muangham S."/>
        </authorList>
    </citation>
    <scope>NUCLEOTIDE SEQUENCE [LARGE SCALE GENOMIC DNA]</scope>
    <source>
        <strain evidence="2 3">B-S-A6</strain>
    </source>
</reference>
<dbReference type="Proteomes" id="UP001223978">
    <property type="component" value="Unassembled WGS sequence"/>
</dbReference>
<dbReference type="Gene3D" id="1.25.10.10">
    <property type="entry name" value="Leucine-rich Repeat Variant"/>
    <property type="match status" value="1"/>
</dbReference>
<dbReference type="InterPro" id="IPR011989">
    <property type="entry name" value="ARM-like"/>
</dbReference>
<feature type="region of interest" description="Disordered" evidence="1">
    <location>
        <begin position="317"/>
        <end position="338"/>
    </location>
</feature>
<dbReference type="SUPFAM" id="SSF48371">
    <property type="entry name" value="ARM repeat"/>
    <property type="match status" value="1"/>
</dbReference>
<organism evidence="2 3">
    <name type="scientific">Streptomyces cavernicola</name>
    <dbReference type="NCBI Taxonomy" id="3043613"/>
    <lineage>
        <taxon>Bacteria</taxon>
        <taxon>Bacillati</taxon>
        <taxon>Actinomycetota</taxon>
        <taxon>Actinomycetes</taxon>
        <taxon>Kitasatosporales</taxon>
        <taxon>Streptomycetaceae</taxon>
        <taxon>Streptomyces</taxon>
    </lineage>
</organism>
<dbReference type="RefSeq" id="WP_282543125.1">
    <property type="nucleotide sequence ID" value="NZ_JASCIQ010000014.1"/>
</dbReference>
<comment type="caution">
    <text evidence="2">The sequence shown here is derived from an EMBL/GenBank/DDBJ whole genome shotgun (WGS) entry which is preliminary data.</text>
</comment>
<evidence type="ECO:0000313" key="2">
    <source>
        <dbReference type="EMBL" id="MDI3405179.1"/>
    </source>
</evidence>
<accession>A0ABT6SBA6</accession>
<dbReference type="EMBL" id="JASCIQ010000014">
    <property type="protein sequence ID" value="MDI3405179.1"/>
    <property type="molecule type" value="Genomic_DNA"/>
</dbReference>
<evidence type="ECO:0000313" key="3">
    <source>
        <dbReference type="Proteomes" id="UP001223978"/>
    </source>
</evidence>